<dbReference type="Pfam" id="PF13561">
    <property type="entry name" value="adh_short_C2"/>
    <property type="match status" value="1"/>
</dbReference>
<keyword evidence="3" id="KW-0560">Oxidoreductase</keyword>
<dbReference type="EnsemblMetazoa" id="GPPI049254-RA">
    <property type="protein sequence ID" value="GPPI049254-PA"/>
    <property type="gene ID" value="GPPI049254"/>
</dbReference>
<dbReference type="InterPro" id="IPR020904">
    <property type="entry name" value="Sc_DH/Rdtase_CS"/>
</dbReference>
<dbReference type="SUPFAM" id="SSF51735">
    <property type="entry name" value="NAD(P)-binding Rossmann-fold domains"/>
    <property type="match status" value="1"/>
</dbReference>
<dbReference type="STRING" id="67801.A0A1B0C4W9"/>
<dbReference type="Pfam" id="PF00698">
    <property type="entry name" value="Acyl_transf_1"/>
    <property type="match status" value="1"/>
</dbReference>
<sequence length="332" mass="36904">MLVDKNGKSAITNFYVIKIFRNMTLLKAITKTGRMHQIRAHAQHINHPIKDNMAVQKNKPTRSKRETFDESSEILKYDLWKIVNNGPCDTLNQTEITQPAILSASFAIWKVWKKLSGQNPQFMAGHSLGEYSALVCANSLSFSDAIKIVALRGKFMQESVNNKVGPGKILSKLMRDFLNNSKISGISLKYWNKVINTNLTGVFRMSKAVIPGMLKKNYGRIINIGSISGFIGNPGQVNYAASKSGLIGFTHSLSREVAKRGITVNMISPGFIETDMTKMLSMQNKQKILSHIPINRFGSTEDVAYAAMFLASDKASYITGETIHVNGGMYMK</sequence>
<dbReference type="PRINTS" id="PR00080">
    <property type="entry name" value="SDRFAMILY"/>
</dbReference>
<dbReference type="PANTHER" id="PTHR42879">
    <property type="entry name" value="3-OXOACYL-(ACYL-CARRIER-PROTEIN) REDUCTASE"/>
    <property type="match status" value="1"/>
</dbReference>
<comment type="catalytic activity">
    <reaction evidence="4">
        <text>a (3R)-hydroxyacyl-[ACP] + NADP(+) = a 3-oxoacyl-[ACP] + NADPH + H(+)</text>
        <dbReference type="Rhea" id="RHEA:17397"/>
        <dbReference type="Rhea" id="RHEA-COMP:9916"/>
        <dbReference type="Rhea" id="RHEA-COMP:9945"/>
        <dbReference type="ChEBI" id="CHEBI:15378"/>
        <dbReference type="ChEBI" id="CHEBI:57783"/>
        <dbReference type="ChEBI" id="CHEBI:58349"/>
        <dbReference type="ChEBI" id="CHEBI:78776"/>
        <dbReference type="ChEBI" id="CHEBI:78827"/>
        <dbReference type="EC" id="1.1.1.100"/>
    </reaction>
</comment>
<protein>
    <recommendedName>
        <fullName evidence="2">3-oxoacyl-[acyl-carrier-protein] reductase</fullName>
        <ecNumber evidence="2">1.1.1.100</ecNumber>
    </recommendedName>
</protein>
<dbReference type="GO" id="GO:0009982">
    <property type="term" value="F:pseudouridine synthase activity"/>
    <property type="evidence" value="ECO:0007669"/>
    <property type="project" value="InterPro"/>
</dbReference>
<reference evidence="7" key="1">
    <citation type="submission" date="2015-01" db="EMBL/GenBank/DDBJ databases">
        <authorList>
            <person name="Aksoy S."/>
            <person name="Warren W."/>
            <person name="Wilson R.K."/>
        </authorList>
    </citation>
    <scope>NUCLEOTIDE SEQUENCE [LARGE SCALE GENOMIC DNA]</scope>
    <source>
        <strain evidence="7">IAEA</strain>
    </source>
</reference>
<organism evidence="6 7">
    <name type="scientific">Glossina palpalis gambiensis</name>
    <dbReference type="NCBI Taxonomy" id="67801"/>
    <lineage>
        <taxon>Eukaryota</taxon>
        <taxon>Metazoa</taxon>
        <taxon>Ecdysozoa</taxon>
        <taxon>Arthropoda</taxon>
        <taxon>Hexapoda</taxon>
        <taxon>Insecta</taxon>
        <taxon>Pterygota</taxon>
        <taxon>Neoptera</taxon>
        <taxon>Endopterygota</taxon>
        <taxon>Diptera</taxon>
        <taxon>Brachycera</taxon>
        <taxon>Muscomorpha</taxon>
        <taxon>Hippoboscoidea</taxon>
        <taxon>Glossinidae</taxon>
        <taxon>Glossina</taxon>
    </lineage>
</organism>
<name>A0A1B0C4W9_9MUSC</name>
<dbReference type="FunFam" id="3.40.50.720:FF:000173">
    <property type="entry name" value="3-oxoacyl-[acyl-carrier protein] reductase"/>
    <property type="match status" value="1"/>
</dbReference>
<proteinExistence type="inferred from homology"/>
<keyword evidence="7" id="KW-1185">Reference proteome</keyword>
<dbReference type="GO" id="GO:0004316">
    <property type="term" value="F:3-oxoacyl-[acyl-carrier-protein] reductase (NADPH) activity"/>
    <property type="evidence" value="ECO:0007669"/>
    <property type="project" value="UniProtKB-EC"/>
</dbReference>
<evidence type="ECO:0000259" key="5">
    <source>
        <dbReference type="Pfam" id="PF00698"/>
    </source>
</evidence>
<evidence type="ECO:0000256" key="3">
    <source>
        <dbReference type="ARBA" id="ARBA00023002"/>
    </source>
</evidence>
<dbReference type="PROSITE" id="PS00061">
    <property type="entry name" value="ADH_SHORT"/>
    <property type="match status" value="1"/>
</dbReference>
<dbReference type="InterPro" id="IPR020103">
    <property type="entry name" value="PsdUridine_synth_cat_dom_sf"/>
</dbReference>
<dbReference type="InterPro" id="IPR036291">
    <property type="entry name" value="NAD(P)-bd_dom_sf"/>
</dbReference>
<dbReference type="Gene3D" id="3.40.366.10">
    <property type="entry name" value="Malonyl-Coenzyme A Acyl Carrier Protein, domain 2"/>
    <property type="match status" value="1"/>
</dbReference>
<evidence type="ECO:0000313" key="6">
    <source>
        <dbReference type="EnsemblMetazoa" id="GPPI049254-PA"/>
    </source>
</evidence>
<dbReference type="VEuPathDB" id="VectorBase:GPPI049254"/>
<dbReference type="InterPro" id="IPR002347">
    <property type="entry name" value="SDR_fam"/>
</dbReference>
<dbReference type="SUPFAM" id="SSF55120">
    <property type="entry name" value="Pseudouridine synthase"/>
    <property type="match status" value="1"/>
</dbReference>
<dbReference type="AlphaFoldDB" id="A0A1B0C4W9"/>
<dbReference type="PANTHER" id="PTHR42879:SF2">
    <property type="entry name" value="3-OXOACYL-[ACYL-CARRIER-PROTEIN] REDUCTASE FABG"/>
    <property type="match status" value="1"/>
</dbReference>
<evidence type="ECO:0000256" key="1">
    <source>
        <dbReference type="ARBA" id="ARBA00006484"/>
    </source>
</evidence>
<dbReference type="GO" id="GO:0016740">
    <property type="term" value="F:transferase activity"/>
    <property type="evidence" value="ECO:0007669"/>
    <property type="project" value="InterPro"/>
</dbReference>
<reference evidence="6" key="2">
    <citation type="submission" date="2020-05" db="UniProtKB">
        <authorList>
            <consortium name="EnsemblMetazoa"/>
        </authorList>
    </citation>
    <scope>IDENTIFICATION</scope>
    <source>
        <strain evidence="6">IAEA</strain>
    </source>
</reference>
<evidence type="ECO:0000256" key="4">
    <source>
        <dbReference type="ARBA" id="ARBA00048508"/>
    </source>
</evidence>
<dbReference type="GO" id="GO:0003723">
    <property type="term" value="F:RNA binding"/>
    <property type="evidence" value="ECO:0007669"/>
    <property type="project" value="InterPro"/>
</dbReference>
<dbReference type="InterPro" id="IPR050259">
    <property type="entry name" value="SDR"/>
</dbReference>
<dbReference type="Proteomes" id="UP000092460">
    <property type="component" value="Unassembled WGS sequence"/>
</dbReference>
<comment type="similarity">
    <text evidence="1">Belongs to the short-chain dehydrogenases/reductases (SDR) family.</text>
</comment>
<dbReference type="GO" id="GO:0032787">
    <property type="term" value="P:monocarboxylic acid metabolic process"/>
    <property type="evidence" value="ECO:0007669"/>
    <property type="project" value="UniProtKB-ARBA"/>
</dbReference>
<dbReference type="SUPFAM" id="SSF52151">
    <property type="entry name" value="FabD/lysophospholipase-like"/>
    <property type="match status" value="1"/>
</dbReference>
<dbReference type="EMBL" id="JXJN01025711">
    <property type="status" value="NOT_ANNOTATED_CDS"/>
    <property type="molecule type" value="Genomic_DNA"/>
</dbReference>
<dbReference type="InterPro" id="IPR014043">
    <property type="entry name" value="Acyl_transferase_dom"/>
</dbReference>
<dbReference type="InterPro" id="IPR016035">
    <property type="entry name" value="Acyl_Trfase/lysoPLipase"/>
</dbReference>
<dbReference type="InterPro" id="IPR001227">
    <property type="entry name" value="Ac_transferase_dom_sf"/>
</dbReference>
<evidence type="ECO:0000256" key="2">
    <source>
        <dbReference type="ARBA" id="ARBA00012948"/>
    </source>
</evidence>
<dbReference type="PRINTS" id="PR00081">
    <property type="entry name" value="GDHRDH"/>
</dbReference>
<dbReference type="Gene3D" id="3.40.50.720">
    <property type="entry name" value="NAD(P)-binding Rossmann-like Domain"/>
    <property type="match status" value="1"/>
</dbReference>
<evidence type="ECO:0000313" key="7">
    <source>
        <dbReference type="Proteomes" id="UP000092460"/>
    </source>
</evidence>
<dbReference type="EC" id="1.1.1.100" evidence="2"/>
<feature type="domain" description="Malonyl-CoA:ACP transacylase (MAT)" evidence="5">
    <location>
        <begin position="78"/>
        <end position="160"/>
    </location>
</feature>
<accession>A0A1B0C4W9</accession>
<dbReference type="GO" id="GO:0001522">
    <property type="term" value="P:pseudouridine synthesis"/>
    <property type="evidence" value="ECO:0007669"/>
    <property type="project" value="InterPro"/>
</dbReference>